<accession>A0A2N9J4E4</accession>
<gene>
    <name evidence="1" type="ORF">FSB_LOCUS59262</name>
</gene>
<dbReference type="EMBL" id="OIVN01006358">
    <property type="protein sequence ID" value="SPD31380.1"/>
    <property type="molecule type" value="Genomic_DNA"/>
</dbReference>
<sequence length="127" mass="13872">MNLLHVHPIPLCHPSPPSDLPLHFYVGHPLLPSPVHGVTRPPVAVDAQAGSGFGSSPIPSYYRLPSKCLVGRSEKAPIFGELLYPNRMVSDVMDHPIRFIFRCLLGWLYDSKLSSASNISNGCCSSH</sequence>
<evidence type="ECO:0000313" key="1">
    <source>
        <dbReference type="EMBL" id="SPD31380.1"/>
    </source>
</evidence>
<reference evidence="1" key="1">
    <citation type="submission" date="2018-02" db="EMBL/GenBank/DDBJ databases">
        <authorList>
            <person name="Cohen D.B."/>
            <person name="Kent A.D."/>
        </authorList>
    </citation>
    <scope>NUCLEOTIDE SEQUENCE</scope>
</reference>
<proteinExistence type="predicted"/>
<dbReference type="AlphaFoldDB" id="A0A2N9J4E4"/>
<name>A0A2N9J4E4_FAGSY</name>
<organism evidence="1">
    <name type="scientific">Fagus sylvatica</name>
    <name type="common">Beechnut</name>
    <dbReference type="NCBI Taxonomy" id="28930"/>
    <lineage>
        <taxon>Eukaryota</taxon>
        <taxon>Viridiplantae</taxon>
        <taxon>Streptophyta</taxon>
        <taxon>Embryophyta</taxon>
        <taxon>Tracheophyta</taxon>
        <taxon>Spermatophyta</taxon>
        <taxon>Magnoliopsida</taxon>
        <taxon>eudicotyledons</taxon>
        <taxon>Gunneridae</taxon>
        <taxon>Pentapetalae</taxon>
        <taxon>rosids</taxon>
        <taxon>fabids</taxon>
        <taxon>Fagales</taxon>
        <taxon>Fagaceae</taxon>
        <taxon>Fagus</taxon>
    </lineage>
</organism>
<protein>
    <submittedName>
        <fullName evidence="1">Uncharacterized protein</fullName>
    </submittedName>
</protein>